<keyword evidence="5" id="KW-1185">Reference proteome</keyword>
<feature type="coiled-coil region" evidence="1">
    <location>
        <begin position="119"/>
        <end position="197"/>
    </location>
</feature>
<proteinExistence type="predicted"/>
<dbReference type="KEGG" id="pki:111834811"/>
<dbReference type="GO" id="GO:0005615">
    <property type="term" value="C:extracellular space"/>
    <property type="evidence" value="ECO:0007669"/>
    <property type="project" value="TreeGrafter"/>
</dbReference>
<evidence type="ECO:0000313" key="4">
    <source>
        <dbReference type="Ensembl" id="ENSPKIP00000032682.1"/>
    </source>
</evidence>
<dbReference type="Gene3D" id="3.90.215.10">
    <property type="entry name" value="Gamma Fibrinogen, chain A, domain 1"/>
    <property type="match status" value="1"/>
</dbReference>
<evidence type="ECO:0000256" key="2">
    <source>
        <dbReference type="SAM" id="SignalP"/>
    </source>
</evidence>
<reference evidence="4" key="1">
    <citation type="submission" date="2025-08" db="UniProtKB">
        <authorList>
            <consortium name="Ensembl"/>
        </authorList>
    </citation>
    <scope>IDENTIFICATION</scope>
</reference>
<dbReference type="GO" id="GO:0055091">
    <property type="term" value="P:phospholipid homeostasis"/>
    <property type="evidence" value="ECO:0007669"/>
    <property type="project" value="TreeGrafter"/>
</dbReference>
<dbReference type="Proteomes" id="UP000261540">
    <property type="component" value="Unplaced"/>
</dbReference>
<dbReference type="Gene3D" id="1.20.5.300">
    <property type="match status" value="1"/>
</dbReference>
<organism evidence="4 5">
    <name type="scientific">Paramormyrops kingsleyae</name>
    <dbReference type="NCBI Taxonomy" id="1676925"/>
    <lineage>
        <taxon>Eukaryota</taxon>
        <taxon>Metazoa</taxon>
        <taxon>Chordata</taxon>
        <taxon>Craniata</taxon>
        <taxon>Vertebrata</taxon>
        <taxon>Euteleostomi</taxon>
        <taxon>Actinopterygii</taxon>
        <taxon>Neopterygii</taxon>
        <taxon>Teleostei</taxon>
        <taxon>Osteoglossocephala</taxon>
        <taxon>Osteoglossomorpha</taxon>
        <taxon>Osteoglossiformes</taxon>
        <taxon>Mormyridae</taxon>
        <taxon>Paramormyrops</taxon>
    </lineage>
</organism>
<protein>
    <submittedName>
        <fullName evidence="4">Ubiquitin specific peptidase 1</fullName>
    </submittedName>
</protein>
<keyword evidence="2" id="KW-0732">Signal</keyword>
<reference evidence="4" key="2">
    <citation type="submission" date="2025-09" db="UniProtKB">
        <authorList>
            <consortium name="Ensembl"/>
        </authorList>
    </citation>
    <scope>IDENTIFICATION</scope>
</reference>
<dbReference type="InterPro" id="IPR036056">
    <property type="entry name" value="Fibrinogen-like_C"/>
</dbReference>
<dbReference type="GO" id="GO:0009395">
    <property type="term" value="P:phospholipid catabolic process"/>
    <property type="evidence" value="ECO:0007669"/>
    <property type="project" value="TreeGrafter"/>
</dbReference>
<dbReference type="InterPro" id="IPR014716">
    <property type="entry name" value="Fibrinogen_a/b/g_C_1"/>
</dbReference>
<evidence type="ECO:0000259" key="3">
    <source>
        <dbReference type="PROSITE" id="PS51406"/>
    </source>
</evidence>
<evidence type="ECO:0000256" key="1">
    <source>
        <dbReference type="SAM" id="Coils"/>
    </source>
</evidence>
<dbReference type="SMART" id="SM00186">
    <property type="entry name" value="FBG"/>
    <property type="match status" value="1"/>
</dbReference>
<dbReference type="GO" id="GO:0042632">
    <property type="term" value="P:cholesterol homeostasis"/>
    <property type="evidence" value="ECO:0007669"/>
    <property type="project" value="TreeGrafter"/>
</dbReference>
<name>A0A3B3SPQ2_9TELE</name>
<sequence>MKLVCFLVFLALLSMEALSGEARPAAESKSRFAMLDDVQLLATGLLQLGQSLKEFVQKTKGQINDIFQKLSIFDRSFSQLSDVTNVIKEEEEELKKTTTFLKANNEEIKNLSLEINTKVDNIMQERSQLQTKVGGLEEKLTGLSKNIIPPDQLVEITALKEIIETQEKNIQNLLKAVKEQHDQLDYQSRKIKNLEEKLNTDVFQETLEKQNSRIPENLSEYLTNSSKNTSLHTMDLPADCKEVFNRGERNSGVYSIKANQSEPFNVYCDITADGGVTVIQRRQDGSVDFDQTWEKYESGFGDLKGEFWLGLEKIHTISRQGESILLVQLEDWKGDRHFMEYQFTLEGPSSQYTIHLQHVSGESLGVMSNQTSVRFSTKDRNNTNSEMNCSQQLTGGWWFNPCGDTNLNGKYIRMRPKSQKERKSGIHWKPNHENSCFLKATKLSLRHMQH</sequence>
<accession>A0A3B3SPQ2</accession>
<feature type="domain" description="Fibrinogen C-terminal" evidence="3">
    <location>
        <begin position="231"/>
        <end position="449"/>
    </location>
</feature>
<dbReference type="AlphaFoldDB" id="A0A3B3SPQ2"/>
<dbReference type="CDD" id="cd00087">
    <property type="entry name" value="FReD"/>
    <property type="match status" value="1"/>
</dbReference>
<dbReference type="CTD" id="27329"/>
<dbReference type="PANTHER" id="PTHR19143:SF222">
    <property type="entry name" value="ANGIOPOIETIN-RELATED PROTEIN 3"/>
    <property type="match status" value="1"/>
</dbReference>
<keyword evidence="1" id="KW-0175">Coiled coil</keyword>
<dbReference type="Pfam" id="PF00147">
    <property type="entry name" value="Fibrinogen_C"/>
    <property type="match status" value="1"/>
</dbReference>
<dbReference type="GeneTree" id="ENSGT00910000144243"/>
<dbReference type="GO" id="GO:0070328">
    <property type="term" value="P:triglyceride homeostasis"/>
    <property type="evidence" value="ECO:0007669"/>
    <property type="project" value="TreeGrafter"/>
</dbReference>
<feature type="signal peptide" evidence="2">
    <location>
        <begin position="1"/>
        <end position="19"/>
    </location>
</feature>
<feature type="chain" id="PRO_5017205168" evidence="2">
    <location>
        <begin position="20"/>
        <end position="450"/>
    </location>
</feature>
<dbReference type="PANTHER" id="PTHR19143">
    <property type="entry name" value="FIBRINOGEN/TENASCIN/ANGIOPOEITIN"/>
    <property type="match status" value="1"/>
</dbReference>
<dbReference type="SUPFAM" id="SSF56496">
    <property type="entry name" value="Fibrinogen C-terminal domain-like"/>
    <property type="match status" value="1"/>
</dbReference>
<dbReference type="Ensembl" id="ENSPKIT00000013554.1">
    <property type="protein sequence ID" value="ENSPKIP00000032682.1"/>
    <property type="gene ID" value="ENSPKIG00000012668.1"/>
</dbReference>
<evidence type="ECO:0000313" key="5">
    <source>
        <dbReference type="Proteomes" id="UP000261540"/>
    </source>
</evidence>
<dbReference type="OrthoDB" id="8866652at2759"/>
<dbReference type="PROSITE" id="PS51406">
    <property type="entry name" value="FIBRINOGEN_C_2"/>
    <property type="match status" value="1"/>
</dbReference>
<dbReference type="InterPro" id="IPR050373">
    <property type="entry name" value="Fibrinogen_C-term_domain"/>
</dbReference>
<dbReference type="InterPro" id="IPR002181">
    <property type="entry name" value="Fibrinogen_a/b/g_C_dom"/>
</dbReference>